<dbReference type="PANTHER" id="PTHR34224">
    <property type="entry name" value="INTERACTOR OF CONSTITUTIVE ACTIVE ROPS 2, CHLOROPLASTIC-RELATED"/>
    <property type="match status" value="1"/>
</dbReference>
<dbReference type="Proteomes" id="UP000604825">
    <property type="component" value="Unassembled WGS sequence"/>
</dbReference>
<sequence length="691" mass="73503">MPSRPYGLFSWTLAANRNGSCGTTGTTCHSTRACARPCRPALAPPGPAPRRRLSSIPICVPVTCVGWRRRRRRRAPAAGRPQPHRRHQGRSAAAPSSCAAFHVLVLLVDSVFVRVDCVIPMTRRPPPPPLYQDPRRTSAICGRGAFVHIARVLVGGIATRSARSCPPPRRASPGALSHCTARRGRLPPVHHSRSEVLCSATASPHRAGTDDGVLLKWKADFGSTLGSCVILGASLVSSKPPTGPWSSGGEGHTANAKKSSKFEDSDSRMSRPRAVSELPQRPAQRLKPPPPPAGTEASGGTPRRALGVRVTAAPRSPLQEKKPATASGGGAVAGTRVAELEAKLERAHGQLQGMREQIAAAEKARKDARAALVEAKKRLAAKKKDDLAATAPVEHDGGKEPASAPKASAGVDERDNEEKSYMAMAVVPRESVNNEDPVVEEGNKTSDGEETSNVVDDDDDGNNNKKGSPEVEMLRTKLMAKDMEVYELRAKLMVIDTEVDDLRAKVMAKSTELDKLKAALMASNELVDKLTANLLVKDAEIAALEAGNADLTKMAEDAAEAAKSMAARARETDHTLRESAAREARLVERLRASEHARDALEAEAQRSRVQSEQWRKAAEEAAAVLAGSGGAVDNGAYDKRRHWSGSACAGGGGNDSKAVAKDDDEDGASGERKAGGAMRALSDLWKKKAQK</sequence>
<evidence type="ECO:0000256" key="2">
    <source>
        <dbReference type="ARBA" id="ARBA00023054"/>
    </source>
</evidence>
<protein>
    <submittedName>
        <fullName evidence="5">Uncharacterized protein</fullName>
    </submittedName>
</protein>
<feature type="coiled-coil region" evidence="3">
    <location>
        <begin position="583"/>
        <end position="617"/>
    </location>
</feature>
<organism evidence="5 6">
    <name type="scientific">Miscanthus lutarioriparius</name>
    <dbReference type="NCBI Taxonomy" id="422564"/>
    <lineage>
        <taxon>Eukaryota</taxon>
        <taxon>Viridiplantae</taxon>
        <taxon>Streptophyta</taxon>
        <taxon>Embryophyta</taxon>
        <taxon>Tracheophyta</taxon>
        <taxon>Spermatophyta</taxon>
        <taxon>Magnoliopsida</taxon>
        <taxon>Liliopsida</taxon>
        <taxon>Poales</taxon>
        <taxon>Poaceae</taxon>
        <taxon>PACMAD clade</taxon>
        <taxon>Panicoideae</taxon>
        <taxon>Andropogonodae</taxon>
        <taxon>Andropogoneae</taxon>
        <taxon>Saccharinae</taxon>
        <taxon>Miscanthus</taxon>
    </lineage>
</organism>
<evidence type="ECO:0000313" key="5">
    <source>
        <dbReference type="EMBL" id="CAD6271588.1"/>
    </source>
</evidence>
<dbReference type="PANTHER" id="PTHR34224:SF1">
    <property type="entry name" value="OS05G0514500 PROTEIN"/>
    <property type="match status" value="1"/>
</dbReference>
<keyword evidence="6" id="KW-1185">Reference proteome</keyword>
<evidence type="ECO:0000313" key="6">
    <source>
        <dbReference type="Proteomes" id="UP000604825"/>
    </source>
</evidence>
<dbReference type="InterPro" id="IPR029688">
    <property type="entry name" value="ICR"/>
</dbReference>
<feature type="compositionally biased region" description="Basic and acidic residues" evidence="4">
    <location>
        <begin position="260"/>
        <end position="269"/>
    </location>
</feature>
<evidence type="ECO:0000256" key="1">
    <source>
        <dbReference type="ARBA" id="ARBA00009778"/>
    </source>
</evidence>
<dbReference type="EMBL" id="CAJGYO010000016">
    <property type="protein sequence ID" value="CAD6271588.1"/>
    <property type="molecule type" value="Genomic_DNA"/>
</dbReference>
<accession>A0A811RM83</accession>
<gene>
    <name evidence="5" type="ORF">NCGR_LOCUS54874</name>
</gene>
<dbReference type="AlphaFoldDB" id="A0A811RM83"/>
<proteinExistence type="inferred from homology"/>
<feature type="compositionally biased region" description="Basic and acidic residues" evidence="4">
    <location>
        <begin position="379"/>
        <end position="399"/>
    </location>
</feature>
<evidence type="ECO:0000256" key="3">
    <source>
        <dbReference type="SAM" id="Coils"/>
    </source>
</evidence>
<feature type="region of interest" description="Disordered" evidence="4">
    <location>
        <begin position="645"/>
        <end position="691"/>
    </location>
</feature>
<feature type="compositionally biased region" description="Basic and acidic residues" evidence="4">
    <location>
        <begin position="411"/>
        <end position="420"/>
    </location>
</feature>
<name>A0A811RM83_9POAL</name>
<feature type="region of interest" description="Disordered" evidence="4">
    <location>
        <begin position="238"/>
        <end position="331"/>
    </location>
</feature>
<comment type="similarity">
    <text evidence="1">Belongs to the ICR family.</text>
</comment>
<evidence type="ECO:0000256" key="4">
    <source>
        <dbReference type="SAM" id="MobiDB-lite"/>
    </source>
</evidence>
<comment type="caution">
    <text evidence="5">The sequence shown here is derived from an EMBL/GenBank/DDBJ whole genome shotgun (WGS) entry which is preliminary data.</text>
</comment>
<feature type="region of interest" description="Disordered" evidence="4">
    <location>
        <begin position="71"/>
        <end position="92"/>
    </location>
</feature>
<dbReference type="OrthoDB" id="683678at2759"/>
<feature type="compositionally biased region" description="Basic residues" evidence="4">
    <location>
        <begin position="180"/>
        <end position="190"/>
    </location>
</feature>
<feature type="region of interest" description="Disordered" evidence="4">
    <location>
        <begin position="161"/>
        <end position="190"/>
    </location>
</feature>
<feature type="region of interest" description="Disordered" evidence="4">
    <location>
        <begin position="379"/>
        <end position="470"/>
    </location>
</feature>
<reference evidence="5" key="1">
    <citation type="submission" date="2020-10" db="EMBL/GenBank/DDBJ databases">
        <authorList>
            <person name="Han B."/>
            <person name="Lu T."/>
            <person name="Zhao Q."/>
            <person name="Huang X."/>
            <person name="Zhao Y."/>
        </authorList>
    </citation>
    <scope>NUCLEOTIDE SEQUENCE</scope>
</reference>
<keyword evidence="2 3" id="KW-0175">Coiled coil</keyword>
<feature type="coiled-coil region" evidence="3">
    <location>
        <begin position="499"/>
        <end position="533"/>
    </location>
</feature>